<name>A0AA39PLC4_9AGAR</name>
<feature type="domain" description="Aldos-2-ulose dehydratase beta-propeller" evidence="2">
    <location>
        <begin position="113"/>
        <end position="291"/>
    </location>
</feature>
<reference evidence="3" key="1">
    <citation type="submission" date="2023-06" db="EMBL/GenBank/DDBJ databases">
        <authorList>
            <consortium name="Lawrence Berkeley National Laboratory"/>
            <person name="Ahrendt S."/>
            <person name="Sahu N."/>
            <person name="Indic B."/>
            <person name="Wong-Bajracharya J."/>
            <person name="Merenyi Z."/>
            <person name="Ke H.-M."/>
            <person name="Monk M."/>
            <person name="Kocsube S."/>
            <person name="Drula E."/>
            <person name="Lipzen A."/>
            <person name="Balint B."/>
            <person name="Henrissat B."/>
            <person name="Andreopoulos B."/>
            <person name="Martin F.M."/>
            <person name="Harder C.B."/>
            <person name="Rigling D."/>
            <person name="Ford K.L."/>
            <person name="Foster G.D."/>
            <person name="Pangilinan J."/>
            <person name="Papanicolaou A."/>
            <person name="Barry K."/>
            <person name="LaButti K."/>
            <person name="Viragh M."/>
            <person name="Koriabine M."/>
            <person name="Yan M."/>
            <person name="Riley R."/>
            <person name="Champramary S."/>
            <person name="Plett K.L."/>
            <person name="Tsai I.J."/>
            <person name="Slot J."/>
            <person name="Sipos G."/>
            <person name="Plett J."/>
            <person name="Nagy L.G."/>
            <person name="Grigoriev I.V."/>
        </authorList>
    </citation>
    <scope>NUCLEOTIDE SEQUENCE</scope>
    <source>
        <strain evidence="3">HWK02</strain>
    </source>
</reference>
<dbReference type="Pfam" id="PF18637">
    <property type="entry name" value="AUDH_Cupin"/>
    <property type="match status" value="1"/>
</dbReference>
<evidence type="ECO:0000259" key="2">
    <source>
        <dbReference type="Pfam" id="PF22301"/>
    </source>
</evidence>
<accession>A0AA39PLC4</accession>
<dbReference type="AlphaFoldDB" id="A0AA39PLC4"/>
<gene>
    <name evidence="3" type="ORF">EDD18DRAFT_1293228</name>
</gene>
<keyword evidence="4" id="KW-1185">Reference proteome</keyword>
<dbReference type="SUPFAM" id="SSF69318">
    <property type="entry name" value="Integrin alpha N-terminal domain"/>
    <property type="match status" value="1"/>
</dbReference>
<feature type="domain" description="Aldos-2-ulose dehydratase/isomerase (AUDH) Cupin" evidence="1">
    <location>
        <begin position="439"/>
        <end position="741"/>
    </location>
</feature>
<dbReference type="InterPro" id="IPR028994">
    <property type="entry name" value="Integrin_alpha_N"/>
</dbReference>
<dbReference type="SUPFAM" id="SSF50370">
    <property type="entry name" value="Ricin B-like lectins"/>
    <property type="match status" value="1"/>
</dbReference>
<dbReference type="InterPro" id="IPR054583">
    <property type="entry name" value="Beta-prop_AUDH"/>
</dbReference>
<dbReference type="Gene3D" id="2.80.10.50">
    <property type="match status" value="1"/>
</dbReference>
<evidence type="ECO:0008006" key="5">
    <source>
        <dbReference type="Google" id="ProtNLM"/>
    </source>
</evidence>
<dbReference type="InterPro" id="IPR035992">
    <property type="entry name" value="Ricin_B-like_lectins"/>
</dbReference>
<proteinExistence type="predicted"/>
<comment type="caution">
    <text evidence="3">The sequence shown here is derived from an EMBL/GenBank/DDBJ whole genome shotgun (WGS) entry which is preliminary data.</text>
</comment>
<evidence type="ECO:0000313" key="3">
    <source>
        <dbReference type="EMBL" id="KAK0485318.1"/>
    </source>
</evidence>
<dbReference type="Pfam" id="PF22301">
    <property type="entry name" value="AUDH_beta_propeller"/>
    <property type="match status" value="1"/>
</dbReference>
<dbReference type="EMBL" id="JAUEPU010000052">
    <property type="protein sequence ID" value="KAK0485318.1"/>
    <property type="molecule type" value="Genomic_DNA"/>
</dbReference>
<evidence type="ECO:0000259" key="1">
    <source>
        <dbReference type="Pfam" id="PF18637"/>
    </source>
</evidence>
<dbReference type="InterPro" id="IPR040887">
    <property type="entry name" value="AUDH_Cupin"/>
</dbReference>
<sequence length="894" mass="99313">MHSFFPRIIDAVGDGYWIEKFPFHRTNDNLHPGVIAYGLGTKERKGDITIFHNQYHPDNTLHKKSVGGWEKMTLASLWFPVSMAYADISGNGYNDIIISDRYGPSMDELWLDGGRIQWFENIGDPNKEQWRPRYVGQSPGMHRLRVGHFTRTDVIQIVALPVITKSSDLDTPVPVIIYTKPGDPMSASEWEKEVPFNSNFRVVHEVVVVPSNNGGLDRIMLASREGISFLWYNDSAKEWKFETLGTGMPQSPGNQFWGCGSVSVGKVHDDHAGYIASSEAMHGNYVTVYLKDQDALPNQFTGVRWTRHILDEFTSGSTGHASGVIHQVVCADIDGDGVDEFLVAMMGSNPPSWERTGVWCYKRVLSSLFLFYPFIEVAPAVDLKNGKFAKFKLGDVSAGRVAIGNYRSPHVLDFATVSYSVPGYFESPIPLVLLYEATPITAEKLNDEVLFRVPRPDAIRMVDKVEFLDVAGQKMSLVAIPPCSRYPVNQGDGVKFRSDAGLVLWTDKDGKRHERTQAPAPFEASTITVEVEDHTIFTCYEGVVFVLFEKSTASGQLPFTDMSQLCAHNLFSLRFPSSVRHTAFPWVKVEDAPWANGRFKGDEFYNLVGFHVRYADDSNESICYIQLWTAGVNVSAGFHNHIGQSFPEIHACIVNGTGKGGMSWATVADGRFDPVNPDKNAYSSVVVPSMSEHGPLWRTSADGMPLFRDNGTVDYPWHAWIAGNGDPDKQTFDVWVAFEFPPFISLAKEANARVLESGKYRLINAKAEAAAAVEGGDPIDGASLVVLPRSNLVCQTWDPETTPGTNLYTLKSVSFASSDWPVENGQKLIGARSLAALGVTNSWNIDLVNHQKFQIRLVDTNLVWSVNKNDEIVLAQIGASQGQEWIFENVNVKN</sequence>
<dbReference type="Gene3D" id="2.60.120.990">
    <property type="match status" value="1"/>
</dbReference>
<evidence type="ECO:0000313" key="4">
    <source>
        <dbReference type="Proteomes" id="UP001175228"/>
    </source>
</evidence>
<organism evidence="3 4">
    <name type="scientific">Armillaria luteobubalina</name>
    <dbReference type="NCBI Taxonomy" id="153913"/>
    <lineage>
        <taxon>Eukaryota</taxon>
        <taxon>Fungi</taxon>
        <taxon>Dikarya</taxon>
        <taxon>Basidiomycota</taxon>
        <taxon>Agaricomycotina</taxon>
        <taxon>Agaricomycetes</taxon>
        <taxon>Agaricomycetidae</taxon>
        <taxon>Agaricales</taxon>
        <taxon>Marasmiineae</taxon>
        <taxon>Physalacriaceae</taxon>
        <taxon>Armillaria</taxon>
    </lineage>
</organism>
<protein>
    <recommendedName>
        <fullName evidence="5">Aldos-2-ulose dehydratase/isomerase (AUDH) Cupin domain-containing protein</fullName>
    </recommendedName>
</protein>
<dbReference type="Proteomes" id="UP001175228">
    <property type="component" value="Unassembled WGS sequence"/>
</dbReference>